<accession>A0A382FKR6</accession>
<dbReference type="AlphaFoldDB" id="A0A382FKR6"/>
<dbReference type="EMBL" id="UINC01050052">
    <property type="protein sequence ID" value="SVB62561.1"/>
    <property type="molecule type" value="Genomic_DNA"/>
</dbReference>
<sequence>MAITRKKNPKSNPDRSWRNLVSVKRRRPMSSVAWRRSLLSVGKVFLFLALLGGSGYGIWLGCEHFQNNPGPVDLTGPTLPVDSLKYATDGVLGRN</sequence>
<organism evidence="1">
    <name type="scientific">marine metagenome</name>
    <dbReference type="NCBI Taxonomy" id="408172"/>
    <lineage>
        <taxon>unclassified sequences</taxon>
        <taxon>metagenomes</taxon>
        <taxon>ecological metagenomes</taxon>
    </lineage>
</organism>
<reference evidence="1" key="1">
    <citation type="submission" date="2018-05" db="EMBL/GenBank/DDBJ databases">
        <authorList>
            <person name="Lanie J.A."/>
            <person name="Ng W.-L."/>
            <person name="Kazmierczak K.M."/>
            <person name="Andrzejewski T.M."/>
            <person name="Davidsen T.M."/>
            <person name="Wayne K.J."/>
            <person name="Tettelin H."/>
            <person name="Glass J.I."/>
            <person name="Rusch D."/>
            <person name="Podicherti R."/>
            <person name="Tsui H.-C.T."/>
            <person name="Winkler M.E."/>
        </authorList>
    </citation>
    <scope>NUCLEOTIDE SEQUENCE</scope>
</reference>
<name>A0A382FKR6_9ZZZZ</name>
<proteinExistence type="predicted"/>
<evidence type="ECO:0000313" key="1">
    <source>
        <dbReference type="EMBL" id="SVB62561.1"/>
    </source>
</evidence>
<gene>
    <name evidence="1" type="ORF">METZ01_LOCUS215415</name>
</gene>
<protein>
    <submittedName>
        <fullName evidence="1">Uncharacterized protein</fullName>
    </submittedName>
</protein>
<feature type="non-terminal residue" evidence="1">
    <location>
        <position position="95"/>
    </location>
</feature>